<dbReference type="Proteomes" id="UP001558613">
    <property type="component" value="Unassembled WGS sequence"/>
</dbReference>
<evidence type="ECO:0000313" key="2">
    <source>
        <dbReference type="Proteomes" id="UP001558613"/>
    </source>
</evidence>
<reference evidence="1 2" key="1">
    <citation type="submission" date="2023-09" db="EMBL/GenBank/DDBJ databases">
        <authorList>
            <person name="Wang M."/>
        </authorList>
    </citation>
    <scope>NUCLEOTIDE SEQUENCE [LARGE SCALE GENOMIC DNA]</scope>
    <source>
        <strain evidence="1">GT-2023</strain>
        <tissue evidence="1">Liver</tissue>
    </source>
</reference>
<keyword evidence="2" id="KW-1185">Reference proteome</keyword>
<sequence length="74" mass="8218">MPTRGRSLPSTNGECGFTPSGYICLLIDLLSPHDCKASRRLAAHGAPLGRVSHRRRYKELPIVCLTVYLWAHAE</sequence>
<organism evidence="1 2">
    <name type="scientific">Cirrhinus molitorella</name>
    <name type="common">mud carp</name>
    <dbReference type="NCBI Taxonomy" id="172907"/>
    <lineage>
        <taxon>Eukaryota</taxon>
        <taxon>Metazoa</taxon>
        <taxon>Chordata</taxon>
        <taxon>Craniata</taxon>
        <taxon>Vertebrata</taxon>
        <taxon>Euteleostomi</taxon>
        <taxon>Actinopterygii</taxon>
        <taxon>Neopterygii</taxon>
        <taxon>Teleostei</taxon>
        <taxon>Ostariophysi</taxon>
        <taxon>Cypriniformes</taxon>
        <taxon>Cyprinidae</taxon>
        <taxon>Labeoninae</taxon>
        <taxon>Labeonini</taxon>
        <taxon>Cirrhinus</taxon>
    </lineage>
</organism>
<protein>
    <submittedName>
        <fullName evidence="1">Uncharacterized protein</fullName>
    </submittedName>
</protein>
<gene>
    <name evidence="1" type="ORF">QQF64_011198</name>
</gene>
<comment type="caution">
    <text evidence="1">The sequence shown here is derived from an EMBL/GenBank/DDBJ whole genome shotgun (WGS) entry which is preliminary data.</text>
</comment>
<accession>A0ABR3M1X9</accession>
<proteinExistence type="predicted"/>
<name>A0ABR3M1X9_9TELE</name>
<evidence type="ECO:0000313" key="1">
    <source>
        <dbReference type="EMBL" id="KAL1257954.1"/>
    </source>
</evidence>
<dbReference type="EMBL" id="JAYMGO010000017">
    <property type="protein sequence ID" value="KAL1257954.1"/>
    <property type="molecule type" value="Genomic_DNA"/>
</dbReference>